<gene>
    <name evidence="8" type="ORF">E6K80_00260</name>
</gene>
<dbReference type="Gene3D" id="3.30.1330.60">
    <property type="entry name" value="OmpA-like domain"/>
    <property type="match status" value="1"/>
</dbReference>
<dbReference type="GO" id="GO:0007155">
    <property type="term" value="P:cell adhesion"/>
    <property type="evidence" value="ECO:0007669"/>
    <property type="project" value="InterPro"/>
</dbReference>
<evidence type="ECO:0000313" key="8">
    <source>
        <dbReference type="EMBL" id="TMQ73379.1"/>
    </source>
</evidence>
<evidence type="ECO:0000259" key="7">
    <source>
        <dbReference type="PROSITE" id="PS51123"/>
    </source>
</evidence>
<comment type="subcellular location">
    <subcellularLocation>
        <location evidence="1">Cell outer membrane</location>
    </subcellularLocation>
</comment>
<dbReference type="Pfam" id="PF00691">
    <property type="entry name" value="OmpA"/>
    <property type="match status" value="1"/>
</dbReference>
<dbReference type="CDD" id="cd07185">
    <property type="entry name" value="OmpA_C-like"/>
    <property type="match status" value="1"/>
</dbReference>
<proteinExistence type="predicted"/>
<dbReference type="PRINTS" id="PR01021">
    <property type="entry name" value="OMPADOMAIN"/>
</dbReference>
<dbReference type="InterPro" id="IPR006664">
    <property type="entry name" value="OMP_bac"/>
</dbReference>
<reference evidence="8 9" key="1">
    <citation type="journal article" date="2019" name="Nat. Microbiol.">
        <title>Mediterranean grassland soil C-N compound turnover is dependent on rainfall and depth, and is mediated by genomically divergent microorganisms.</title>
        <authorList>
            <person name="Diamond S."/>
            <person name="Andeer P.F."/>
            <person name="Li Z."/>
            <person name="Crits-Christoph A."/>
            <person name="Burstein D."/>
            <person name="Anantharaman K."/>
            <person name="Lane K.R."/>
            <person name="Thomas B.C."/>
            <person name="Pan C."/>
            <person name="Northen T.R."/>
            <person name="Banfield J.F."/>
        </authorList>
    </citation>
    <scope>NUCLEOTIDE SEQUENCE [LARGE SCALE GENOMIC DNA]</scope>
    <source>
        <strain evidence="8">WS_10</strain>
    </source>
</reference>
<evidence type="ECO:0000256" key="1">
    <source>
        <dbReference type="ARBA" id="ARBA00004442"/>
    </source>
</evidence>
<keyword evidence="4" id="KW-0998">Cell outer membrane</keyword>
<keyword evidence="2" id="KW-0732">Signal</keyword>
<evidence type="ECO:0000256" key="2">
    <source>
        <dbReference type="ARBA" id="ARBA00022729"/>
    </source>
</evidence>
<evidence type="ECO:0000256" key="6">
    <source>
        <dbReference type="SAM" id="MobiDB-lite"/>
    </source>
</evidence>
<dbReference type="InterPro" id="IPR036737">
    <property type="entry name" value="OmpA-like_sf"/>
</dbReference>
<dbReference type="AlphaFoldDB" id="A0A538UCD0"/>
<dbReference type="InterPro" id="IPR050330">
    <property type="entry name" value="Bact_OuterMem_StrucFunc"/>
</dbReference>
<dbReference type="InterPro" id="IPR006665">
    <property type="entry name" value="OmpA-like"/>
</dbReference>
<comment type="caution">
    <text evidence="8">The sequence shown here is derived from an EMBL/GenBank/DDBJ whole genome shotgun (WGS) entry which is preliminary data.</text>
</comment>
<dbReference type="SUPFAM" id="SSF103647">
    <property type="entry name" value="TSP type-3 repeat"/>
    <property type="match status" value="1"/>
</dbReference>
<dbReference type="PANTHER" id="PTHR30329">
    <property type="entry name" value="STATOR ELEMENT OF FLAGELLAR MOTOR COMPLEX"/>
    <property type="match status" value="1"/>
</dbReference>
<dbReference type="EMBL" id="VBPA01000007">
    <property type="protein sequence ID" value="TMQ73379.1"/>
    <property type="molecule type" value="Genomic_DNA"/>
</dbReference>
<dbReference type="Pfam" id="PF02412">
    <property type="entry name" value="TSP_3"/>
    <property type="match status" value="2"/>
</dbReference>
<name>A0A538UCD0_UNCEI</name>
<dbReference type="Proteomes" id="UP000319836">
    <property type="component" value="Unassembled WGS sequence"/>
</dbReference>
<feature type="domain" description="OmpA-like" evidence="7">
    <location>
        <begin position="175"/>
        <end position="293"/>
    </location>
</feature>
<dbReference type="InterPro" id="IPR028974">
    <property type="entry name" value="TSP_type-3_rpt"/>
</dbReference>
<protein>
    <submittedName>
        <fullName evidence="8">OmpA family protein</fullName>
    </submittedName>
</protein>
<evidence type="ECO:0000256" key="4">
    <source>
        <dbReference type="ARBA" id="ARBA00023237"/>
    </source>
</evidence>
<accession>A0A538UCD0</accession>
<dbReference type="Gene3D" id="4.10.1080.10">
    <property type="entry name" value="TSP type-3 repeat"/>
    <property type="match status" value="1"/>
</dbReference>
<feature type="region of interest" description="Disordered" evidence="6">
    <location>
        <begin position="143"/>
        <end position="172"/>
    </location>
</feature>
<dbReference type="PANTHER" id="PTHR30329:SF21">
    <property type="entry name" value="LIPOPROTEIN YIAD-RELATED"/>
    <property type="match status" value="1"/>
</dbReference>
<dbReference type="InterPro" id="IPR003367">
    <property type="entry name" value="Thrombospondin_3-like_rpt"/>
</dbReference>
<sequence length="305" mass="33634">MTMARAAGTARIRYGRVGTWAFEPVPPETRRSPLKRSLVVWSFLLVSLGTAAWAAPPPKKASYVDPQAPCFRWPAVDFDGDGVFDRIDRCPDTPPGCTVDKWGCESDRDGDGVCDGRDQCPHTPKGMKVDKNGCPAGAHALGDTHGQPEMPKEVAKPVVPPPTVTPPVTESERQLVEHGRIRLENVYFETASALLLSESENSLEEAGAALEKFPDLEIEVEGHTDTRGAAAFNMRLSQARAESVREYLLQHFQLRGGNLSAKGYGETRPETKERNDEELLRNRRVVLRVLNPDVLPKSVKVENKN</sequence>
<dbReference type="GO" id="GO:0005509">
    <property type="term" value="F:calcium ion binding"/>
    <property type="evidence" value="ECO:0007669"/>
    <property type="project" value="InterPro"/>
</dbReference>
<dbReference type="SUPFAM" id="SSF103088">
    <property type="entry name" value="OmpA-like"/>
    <property type="match status" value="1"/>
</dbReference>
<keyword evidence="3 5" id="KW-0472">Membrane</keyword>
<dbReference type="GO" id="GO:0009279">
    <property type="term" value="C:cell outer membrane"/>
    <property type="evidence" value="ECO:0007669"/>
    <property type="project" value="UniProtKB-SubCell"/>
</dbReference>
<evidence type="ECO:0000256" key="5">
    <source>
        <dbReference type="PROSITE-ProRule" id="PRU00473"/>
    </source>
</evidence>
<evidence type="ECO:0000256" key="3">
    <source>
        <dbReference type="ARBA" id="ARBA00023136"/>
    </source>
</evidence>
<dbReference type="PROSITE" id="PS51123">
    <property type="entry name" value="OMPA_2"/>
    <property type="match status" value="1"/>
</dbReference>
<organism evidence="8 9">
    <name type="scientific">Eiseniibacteriota bacterium</name>
    <dbReference type="NCBI Taxonomy" id="2212470"/>
    <lineage>
        <taxon>Bacteria</taxon>
        <taxon>Candidatus Eiseniibacteriota</taxon>
    </lineage>
</organism>
<evidence type="ECO:0000313" key="9">
    <source>
        <dbReference type="Proteomes" id="UP000319836"/>
    </source>
</evidence>